<comment type="caution">
    <text evidence="2">The sequence shown here is derived from an EMBL/GenBank/DDBJ whole genome shotgun (WGS) entry which is preliminary data.</text>
</comment>
<proteinExistence type="predicted"/>
<dbReference type="InterPro" id="IPR037171">
    <property type="entry name" value="NagB/RpiA_transferase-like"/>
</dbReference>
<feature type="domain" description="Glucosamine/galactosamine-6-phosphate isomerase" evidence="1">
    <location>
        <begin position="70"/>
        <end position="106"/>
    </location>
</feature>
<organism evidence="2 3">
    <name type="scientific">Striga hermonthica</name>
    <name type="common">Purple witchweed</name>
    <name type="synonym">Buchnera hermonthica</name>
    <dbReference type="NCBI Taxonomy" id="68872"/>
    <lineage>
        <taxon>Eukaryota</taxon>
        <taxon>Viridiplantae</taxon>
        <taxon>Streptophyta</taxon>
        <taxon>Embryophyta</taxon>
        <taxon>Tracheophyta</taxon>
        <taxon>Spermatophyta</taxon>
        <taxon>Magnoliopsida</taxon>
        <taxon>eudicotyledons</taxon>
        <taxon>Gunneridae</taxon>
        <taxon>Pentapetalae</taxon>
        <taxon>asterids</taxon>
        <taxon>lamiids</taxon>
        <taxon>Lamiales</taxon>
        <taxon>Orobanchaceae</taxon>
        <taxon>Buchnereae</taxon>
        <taxon>Striga</taxon>
    </lineage>
</organism>
<sequence length="112" mass="13219">MGDEAEGELPLAMNSAVLGDRHIKCKMDVKELRLFKNVDILISSLIEYIYEILESCIKEQDVLCHRFMPWTCHWPKWRIFWADERAISETNASSNYKFVKVTLTERPVRHFS</sequence>
<dbReference type="InterPro" id="IPR006148">
    <property type="entry name" value="Glc/Gal-6P_isomerase"/>
</dbReference>
<dbReference type="SUPFAM" id="SSF100950">
    <property type="entry name" value="NagB/RpiA/CoA transferase-like"/>
    <property type="match status" value="1"/>
</dbReference>
<dbReference type="GO" id="GO:0005975">
    <property type="term" value="P:carbohydrate metabolic process"/>
    <property type="evidence" value="ECO:0007669"/>
    <property type="project" value="InterPro"/>
</dbReference>
<keyword evidence="3" id="KW-1185">Reference proteome</keyword>
<accession>A0A9N7MW37</accession>
<evidence type="ECO:0000259" key="1">
    <source>
        <dbReference type="Pfam" id="PF01182"/>
    </source>
</evidence>
<dbReference type="Proteomes" id="UP001153555">
    <property type="component" value="Unassembled WGS sequence"/>
</dbReference>
<evidence type="ECO:0000313" key="2">
    <source>
        <dbReference type="EMBL" id="CAA0815852.1"/>
    </source>
</evidence>
<protein>
    <submittedName>
        <fullName evidence="2">Probable 6-phosphogluconolactonase 1</fullName>
    </submittedName>
</protein>
<dbReference type="EMBL" id="CACSLK010013607">
    <property type="protein sequence ID" value="CAA0815852.1"/>
    <property type="molecule type" value="Genomic_DNA"/>
</dbReference>
<dbReference type="AlphaFoldDB" id="A0A9N7MW37"/>
<dbReference type="Pfam" id="PF01182">
    <property type="entry name" value="Glucosamine_iso"/>
    <property type="match status" value="1"/>
</dbReference>
<evidence type="ECO:0000313" key="3">
    <source>
        <dbReference type="Proteomes" id="UP001153555"/>
    </source>
</evidence>
<reference evidence="2" key="1">
    <citation type="submission" date="2019-12" db="EMBL/GenBank/DDBJ databases">
        <authorList>
            <person name="Scholes J."/>
        </authorList>
    </citation>
    <scope>NUCLEOTIDE SEQUENCE</scope>
</reference>
<dbReference type="Gene3D" id="3.40.50.1360">
    <property type="match status" value="1"/>
</dbReference>
<name>A0A9N7MW37_STRHE</name>
<gene>
    <name evidence="2" type="ORF">SHERM_15738</name>
</gene>